<dbReference type="RefSeq" id="WP_379929135.1">
    <property type="nucleotide sequence ID" value="NZ_JBHUMM010000014.1"/>
</dbReference>
<evidence type="ECO:0000256" key="7">
    <source>
        <dbReference type="SAM" id="MobiDB-lite"/>
    </source>
</evidence>
<evidence type="ECO:0000256" key="4">
    <source>
        <dbReference type="ARBA" id="ARBA00022840"/>
    </source>
</evidence>
<dbReference type="Gene3D" id="3.40.710.10">
    <property type="entry name" value="DD-peptidase/beta-lactamase superfamily"/>
    <property type="match status" value="1"/>
</dbReference>
<dbReference type="InterPro" id="IPR050491">
    <property type="entry name" value="AmpC-like"/>
</dbReference>
<feature type="region of interest" description="Disordered" evidence="7">
    <location>
        <begin position="841"/>
        <end position="864"/>
    </location>
</feature>
<feature type="transmembrane region" description="Helical" evidence="8">
    <location>
        <begin position="548"/>
        <end position="564"/>
    </location>
</feature>
<evidence type="ECO:0000259" key="10">
    <source>
        <dbReference type="PROSITE" id="PS50929"/>
    </source>
</evidence>
<dbReference type="PROSITE" id="PS50929">
    <property type="entry name" value="ABC_TM1F"/>
    <property type="match status" value="1"/>
</dbReference>
<proteinExistence type="predicted"/>
<dbReference type="Gene3D" id="3.40.50.300">
    <property type="entry name" value="P-loop containing nucleotide triphosphate hydrolases"/>
    <property type="match status" value="1"/>
</dbReference>
<keyword evidence="6 8" id="KW-0472">Membrane</keyword>
<dbReference type="InterPro" id="IPR003593">
    <property type="entry name" value="AAA+_ATPase"/>
</dbReference>
<evidence type="ECO:0000256" key="8">
    <source>
        <dbReference type="SAM" id="Phobius"/>
    </source>
</evidence>
<feature type="domain" description="ABC transporter" evidence="9">
    <location>
        <begin position="841"/>
        <end position="1069"/>
    </location>
</feature>
<dbReference type="NCBIfam" id="TIGR01194">
    <property type="entry name" value="cyc_pep_trnsptr"/>
    <property type="match status" value="1"/>
</dbReference>
<feature type="transmembrane region" description="Helical" evidence="8">
    <location>
        <begin position="441"/>
        <end position="462"/>
    </location>
</feature>
<keyword evidence="4" id="KW-0067">ATP-binding</keyword>
<evidence type="ECO:0000256" key="6">
    <source>
        <dbReference type="ARBA" id="ARBA00023136"/>
    </source>
</evidence>
<dbReference type="Gene3D" id="1.20.1560.10">
    <property type="entry name" value="ABC transporter type 1, transmembrane domain"/>
    <property type="match status" value="1"/>
</dbReference>
<dbReference type="SUPFAM" id="SSF56601">
    <property type="entry name" value="beta-lactamase/transpeptidase-like"/>
    <property type="match status" value="1"/>
</dbReference>
<dbReference type="InterPro" id="IPR001466">
    <property type="entry name" value="Beta-lactam-related"/>
</dbReference>
<dbReference type="InterPro" id="IPR005898">
    <property type="entry name" value="Cyc_pep_transpt_SyrD/YojI"/>
</dbReference>
<feature type="domain" description="ABC transmembrane type-1" evidence="10">
    <location>
        <begin position="516"/>
        <end position="791"/>
    </location>
</feature>
<dbReference type="InterPro" id="IPR011527">
    <property type="entry name" value="ABC1_TM_dom"/>
</dbReference>
<dbReference type="PANTHER" id="PTHR46825:SF11">
    <property type="entry name" value="PENICILLIN-BINDING PROTEIN 4"/>
    <property type="match status" value="1"/>
</dbReference>
<dbReference type="InterPro" id="IPR027417">
    <property type="entry name" value="P-loop_NTPase"/>
</dbReference>
<evidence type="ECO:0000256" key="3">
    <source>
        <dbReference type="ARBA" id="ARBA00022741"/>
    </source>
</evidence>
<name>A0ABW5RA78_9BACL</name>
<reference evidence="12" key="1">
    <citation type="journal article" date="2019" name="Int. J. Syst. Evol. Microbiol.">
        <title>The Global Catalogue of Microorganisms (GCM) 10K type strain sequencing project: providing services to taxonomists for standard genome sequencing and annotation.</title>
        <authorList>
            <consortium name="The Broad Institute Genomics Platform"/>
            <consortium name="The Broad Institute Genome Sequencing Center for Infectious Disease"/>
            <person name="Wu L."/>
            <person name="Ma J."/>
        </authorList>
    </citation>
    <scope>NUCLEOTIDE SEQUENCE [LARGE SCALE GENOMIC DNA]</scope>
    <source>
        <strain evidence="12">KCTC 33676</strain>
    </source>
</reference>
<dbReference type="Pfam" id="PF00144">
    <property type="entry name" value="Beta-lactamase"/>
    <property type="match status" value="1"/>
</dbReference>
<evidence type="ECO:0000256" key="1">
    <source>
        <dbReference type="ARBA" id="ARBA00004651"/>
    </source>
</evidence>
<keyword evidence="12" id="KW-1185">Reference proteome</keyword>
<keyword evidence="2 8" id="KW-0812">Transmembrane</keyword>
<dbReference type="SMART" id="SM00382">
    <property type="entry name" value="AAA"/>
    <property type="match status" value="1"/>
</dbReference>
<gene>
    <name evidence="11" type="ORF">ACFSUC_08585</name>
</gene>
<evidence type="ECO:0000259" key="9">
    <source>
        <dbReference type="PROSITE" id="PS50893"/>
    </source>
</evidence>
<sequence>MTKRIGARLFRYGITIALMLMLTLPPFHVYSSENSDKKASDRVREMDAWLEEQLANSGIPGASVVMVQGEETVYQRGFGYRDKEKEEPVTAETLFELASASKAFTGLAILQLAQQGRLDLQAPVQTYLPWFEMVYHGERNGQSLEGPVPVTIEQALYQTTGIPFSSIGDIPQGDGEEALENTVRTLVGTELDFYPGERHFYATINYDILGLVIENVSGMDYESYMKEEVLKPMGLDQTYLLHEEAEQTHQLATGYKYGFLQSLPYEAPIYRGNTPGGYVRSNAHDMARWLKIQLGAVPFDQELLARSQAPNRKVPPAAEGYSYAAGWRVYQSGGGEWSHGGNNPTFSSFVGFRPEEQFGVAILANMNSSYTAQIGQGLLDMWQGQTPAKLDGDLYQTVDKVSVAMLSMTVPFLLITLWLWGRLLVDLARRKRRWNGKTGRFWITAVGTAGFLSVVAYGLYQIPDVFFWGLPWRFVQVWAADSLILALIILMVSVALFSLYVLLSSFLQRQREQGWFALLILSIISGLGNATIIFIVNETLNRQGHFEAGLLLFFAIGILLYVLGQKIVRTRLIHMTTNLIYDKRMELINKLLKTPYQQFERLKSGHIQAALNNDTETISQFAKTAITGGTGLITLMCCFIYLGVINLQGLLISLAVILSTAGLYFVMGRLASKAWEKARDTQNVFFKLIHDLMHGFKELRLHTGKKEAFARDVQDSCEHYRQKRIQGEMNFIHVFVIGELLFTFVIGTVAFLFPILFTEMKNETLRSYIFVFLYMTGPLHGVLHAIPHLFQMRISWNRIQQFTKEISALSAAREPAFVEHSSSRQLQVSLHDVTFEYVGREEETDMAKTREPESDSERNVDPPAKRFTVGPLNVDFHAGEIVFITGGNGSGKSTMAKLITGLYEPKEGSITLNGLPVSSEELGQQYAAIFSDVYLFDKLYGIEVEPQRDRMTQHLRRLRLSEKVAIEEGGFSTTKLSTGQRKRLALLISYMEDRPIYLFDEWAADQDPEFRRFFYHQLLPELKEKGKCVIAITHDDAYFHLADRLIKMEMGAMTEMTELTAYHQIETASK</sequence>
<organism evidence="11 12">
    <name type="scientific">Marinicrinis sediminis</name>
    <dbReference type="NCBI Taxonomy" id="1652465"/>
    <lineage>
        <taxon>Bacteria</taxon>
        <taxon>Bacillati</taxon>
        <taxon>Bacillota</taxon>
        <taxon>Bacilli</taxon>
        <taxon>Bacillales</taxon>
        <taxon>Paenibacillaceae</taxon>
    </lineage>
</organism>
<dbReference type="PANTHER" id="PTHR46825">
    <property type="entry name" value="D-ALANYL-D-ALANINE-CARBOXYPEPTIDASE/ENDOPEPTIDASE AMPH"/>
    <property type="match status" value="1"/>
</dbReference>
<keyword evidence="3" id="KW-0547">Nucleotide-binding</keyword>
<dbReference type="InterPro" id="IPR003439">
    <property type="entry name" value="ABC_transporter-like_ATP-bd"/>
</dbReference>
<dbReference type="EMBL" id="JBHUMM010000014">
    <property type="protein sequence ID" value="MFD2671660.1"/>
    <property type="molecule type" value="Genomic_DNA"/>
</dbReference>
<dbReference type="InterPro" id="IPR012338">
    <property type="entry name" value="Beta-lactam/transpept-like"/>
</dbReference>
<protein>
    <submittedName>
        <fullName evidence="11">Cyclic peptide export ABC transporter</fullName>
    </submittedName>
</protein>
<keyword evidence="5 8" id="KW-1133">Transmembrane helix</keyword>
<comment type="subcellular location">
    <subcellularLocation>
        <location evidence="1">Cell membrane</location>
        <topology evidence="1">Multi-pass membrane protein</topology>
    </subcellularLocation>
</comment>
<dbReference type="Pfam" id="PF00005">
    <property type="entry name" value="ABC_tran"/>
    <property type="match status" value="1"/>
</dbReference>
<dbReference type="InterPro" id="IPR036640">
    <property type="entry name" value="ABC1_TM_sf"/>
</dbReference>
<feature type="transmembrane region" description="Helical" evidence="8">
    <location>
        <begin position="482"/>
        <end position="503"/>
    </location>
</feature>
<dbReference type="SUPFAM" id="SSF90123">
    <property type="entry name" value="ABC transporter transmembrane region"/>
    <property type="match status" value="1"/>
</dbReference>
<evidence type="ECO:0000313" key="12">
    <source>
        <dbReference type="Proteomes" id="UP001597497"/>
    </source>
</evidence>
<feature type="transmembrane region" description="Helical" evidence="8">
    <location>
        <begin position="650"/>
        <end position="667"/>
    </location>
</feature>
<evidence type="ECO:0000313" key="11">
    <source>
        <dbReference type="EMBL" id="MFD2671660.1"/>
    </source>
</evidence>
<feature type="transmembrane region" description="Helical" evidence="8">
    <location>
        <begin position="768"/>
        <end position="790"/>
    </location>
</feature>
<feature type="transmembrane region" description="Helical" evidence="8">
    <location>
        <begin position="625"/>
        <end position="644"/>
    </location>
</feature>
<dbReference type="SUPFAM" id="SSF52540">
    <property type="entry name" value="P-loop containing nucleoside triphosphate hydrolases"/>
    <property type="match status" value="1"/>
</dbReference>
<accession>A0ABW5RA78</accession>
<evidence type="ECO:0000256" key="2">
    <source>
        <dbReference type="ARBA" id="ARBA00022692"/>
    </source>
</evidence>
<dbReference type="PROSITE" id="PS50893">
    <property type="entry name" value="ABC_TRANSPORTER_2"/>
    <property type="match status" value="1"/>
</dbReference>
<dbReference type="Pfam" id="PF00664">
    <property type="entry name" value="ABC_membrane"/>
    <property type="match status" value="1"/>
</dbReference>
<feature type="transmembrane region" description="Helical" evidence="8">
    <location>
        <begin position="731"/>
        <end position="756"/>
    </location>
</feature>
<comment type="caution">
    <text evidence="11">The sequence shown here is derived from an EMBL/GenBank/DDBJ whole genome shotgun (WGS) entry which is preliminary data.</text>
</comment>
<evidence type="ECO:0000256" key="5">
    <source>
        <dbReference type="ARBA" id="ARBA00022989"/>
    </source>
</evidence>
<feature type="transmembrane region" description="Helical" evidence="8">
    <location>
        <begin position="401"/>
        <end position="420"/>
    </location>
</feature>
<dbReference type="Proteomes" id="UP001597497">
    <property type="component" value="Unassembled WGS sequence"/>
</dbReference>
<feature type="transmembrane region" description="Helical" evidence="8">
    <location>
        <begin position="515"/>
        <end position="536"/>
    </location>
</feature>